<dbReference type="EMBL" id="JACSDY010000006">
    <property type="protein sequence ID" value="KAF7425181.1"/>
    <property type="molecule type" value="Genomic_DNA"/>
</dbReference>
<protein>
    <submittedName>
        <fullName evidence="2">Uncharacterized protein</fullName>
    </submittedName>
</protein>
<proteinExistence type="predicted"/>
<dbReference type="AlphaFoldDB" id="A0A834P1K2"/>
<feature type="region of interest" description="Disordered" evidence="1">
    <location>
        <begin position="1"/>
        <end position="59"/>
    </location>
</feature>
<sequence length="234" mass="27480">MERGRKLFAFLKDEDEEEEEEEEEEEDEEEKEEEDEEEEEEEKQEGRGEGWKRNKGGRTPGVLASWHPCGLIYGLQLTSLEPASSRECSTENHPTWYIATNIREQARLDGSYFANEAKDLYLSTPYSSRRIDANGQKRDWKGSLHKERVKEAGSNKFAWFQLESSKRRRRIHRPQQPRGLIGPYLVLIKAPASVISGRENEQHCSANETKEEEEEEEEEQEEEKEEEEEEQKEK</sequence>
<evidence type="ECO:0000313" key="3">
    <source>
        <dbReference type="Proteomes" id="UP000600918"/>
    </source>
</evidence>
<gene>
    <name evidence="2" type="ORF">H0235_007619</name>
</gene>
<organism evidence="2 3">
    <name type="scientific">Vespula pensylvanica</name>
    <name type="common">Western yellow jacket</name>
    <name type="synonym">Wasp</name>
    <dbReference type="NCBI Taxonomy" id="30213"/>
    <lineage>
        <taxon>Eukaryota</taxon>
        <taxon>Metazoa</taxon>
        <taxon>Ecdysozoa</taxon>
        <taxon>Arthropoda</taxon>
        <taxon>Hexapoda</taxon>
        <taxon>Insecta</taxon>
        <taxon>Pterygota</taxon>
        <taxon>Neoptera</taxon>
        <taxon>Endopterygota</taxon>
        <taxon>Hymenoptera</taxon>
        <taxon>Apocrita</taxon>
        <taxon>Aculeata</taxon>
        <taxon>Vespoidea</taxon>
        <taxon>Vespidae</taxon>
        <taxon>Vespinae</taxon>
        <taxon>Vespula</taxon>
    </lineage>
</organism>
<comment type="caution">
    <text evidence="2">The sequence shown here is derived from an EMBL/GenBank/DDBJ whole genome shotgun (WGS) entry which is preliminary data.</text>
</comment>
<accession>A0A834P1K2</accession>
<reference evidence="2" key="1">
    <citation type="journal article" date="2020" name="G3 (Bethesda)">
        <title>High-Quality Assemblies for Three Invasive Social Wasps from the &lt;i&gt;Vespula&lt;/i&gt; Genus.</title>
        <authorList>
            <person name="Harrop T.W.R."/>
            <person name="Guhlin J."/>
            <person name="McLaughlin G.M."/>
            <person name="Permina E."/>
            <person name="Stockwell P."/>
            <person name="Gilligan J."/>
            <person name="Le Lec M.F."/>
            <person name="Gruber M.A.M."/>
            <person name="Quinn O."/>
            <person name="Lovegrove M."/>
            <person name="Duncan E.J."/>
            <person name="Remnant E.J."/>
            <person name="Van Eeckhoven J."/>
            <person name="Graham B."/>
            <person name="Knapp R.A."/>
            <person name="Langford K.W."/>
            <person name="Kronenberg Z."/>
            <person name="Press M.O."/>
            <person name="Eacker S.M."/>
            <person name="Wilson-Rankin E.E."/>
            <person name="Purcell J."/>
            <person name="Lester P.J."/>
            <person name="Dearden P.K."/>
        </authorList>
    </citation>
    <scope>NUCLEOTIDE SEQUENCE</scope>
    <source>
        <strain evidence="2">Volc-1</strain>
    </source>
</reference>
<feature type="compositionally biased region" description="Acidic residues" evidence="1">
    <location>
        <begin position="13"/>
        <end position="43"/>
    </location>
</feature>
<keyword evidence="3" id="KW-1185">Reference proteome</keyword>
<name>A0A834P1K2_VESPE</name>
<evidence type="ECO:0000313" key="2">
    <source>
        <dbReference type="EMBL" id="KAF7425181.1"/>
    </source>
</evidence>
<feature type="region of interest" description="Disordered" evidence="1">
    <location>
        <begin position="196"/>
        <end position="234"/>
    </location>
</feature>
<dbReference type="Proteomes" id="UP000600918">
    <property type="component" value="Unassembled WGS sequence"/>
</dbReference>
<evidence type="ECO:0000256" key="1">
    <source>
        <dbReference type="SAM" id="MobiDB-lite"/>
    </source>
</evidence>
<feature type="compositionally biased region" description="Acidic residues" evidence="1">
    <location>
        <begin position="210"/>
        <end position="234"/>
    </location>
</feature>